<organism evidence="2 3">
    <name type="scientific">Alteromonas macleodii</name>
    <name type="common">Pseudoalteromonas macleodii</name>
    <dbReference type="NCBI Taxonomy" id="28108"/>
    <lineage>
        <taxon>Bacteria</taxon>
        <taxon>Pseudomonadati</taxon>
        <taxon>Pseudomonadota</taxon>
        <taxon>Gammaproteobacteria</taxon>
        <taxon>Alteromonadales</taxon>
        <taxon>Alteromonadaceae</taxon>
        <taxon>Alteromonas/Salinimonas group</taxon>
        <taxon>Alteromonas</taxon>
    </lineage>
</organism>
<reference evidence="2 3" key="1">
    <citation type="submission" date="2015-12" db="EMBL/GenBank/DDBJ databases">
        <authorList>
            <person name="Shamseldin A."/>
            <person name="Moawad H."/>
            <person name="Abd El-Rahim W.M."/>
            <person name="Sadowsky M.J."/>
        </authorList>
    </citation>
    <scope>NUCLEOTIDE SEQUENCE [LARGE SCALE GENOMIC DNA]</scope>
    <source>
        <strain evidence="2 3">D7</strain>
    </source>
</reference>
<accession>A0A126Q0M5</accession>
<feature type="transmembrane region" description="Helical" evidence="1">
    <location>
        <begin position="124"/>
        <end position="143"/>
    </location>
</feature>
<evidence type="ECO:0000313" key="3">
    <source>
        <dbReference type="Proteomes" id="UP000063991"/>
    </source>
</evidence>
<keyword evidence="1" id="KW-0472">Membrane</keyword>
<evidence type="ECO:0000313" key="2">
    <source>
        <dbReference type="EMBL" id="AMJ98590.1"/>
    </source>
</evidence>
<name>A0A126Q0M5_ALTMA</name>
<dbReference type="EMBL" id="CP014323">
    <property type="protein sequence ID" value="AMJ98590.1"/>
    <property type="molecule type" value="Genomic_DNA"/>
</dbReference>
<protein>
    <submittedName>
        <fullName evidence="2">Uncharacterized protein</fullName>
    </submittedName>
</protein>
<evidence type="ECO:0000256" key="1">
    <source>
        <dbReference type="SAM" id="Phobius"/>
    </source>
</evidence>
<gene>
    <name evidence="2" type="ORF">AVL55_10640</name>
</gene>
<dbReference type="RefSeq" id="WP_061095128.1">
    <property type="nucleotide sequence ID" value="NZ_CP014323.1"/>
</dbReference>
<keyword evidence="1" id="KW-0812">Transmembrane</keyword>
<sequence length="148" mass="16742">MKITRSKAIELLILFTCTVFLLKIVYSSVTAKEESIVGDLVDYRCSLWKETSLIYTHEIELENGKSYSIRTKNINCELSNPPTIGKRVKVIVENSKLLELVQNGENILDYNILKEDSHGSKTTVVILLVLFALGTIWSLYGMVKKSNL</sequence>
<dbReference type="Proteomes" id="UP000063991">
    <property type="component" value="Chromosome"/>
</dbReference>
<proteinExistence type="predicted"/>
<dbReference type="AlphaFoldDB" id="A0A126Q0M5"/>
<keyword evidence="1" id="KW-1133">Transmembrane helix</keyword>